<feature type="signal peptide" evidence="1">
    <location>
        <begin position="1"/>
        <end position="20"/>
    </location>
</feature>
<dbReference type="AlphaFoldDB" id="A0A7C9QT15"/>
<gene>
    <name evidence="2" type="ORF">G4223_04565</name>
</gene>
<feature type="chain" id="PRO_5028833488" evidence="1">
    <location>
        <begin position="21"/>
        <end position="98"/>
    </location>
</feature>
<dbReference type="Proteomes" id="UP000480684">
    <property type="component" value="Unassembled WGS sequence"/>
</dbReference>
<reference evidence="2 3" key="1">
    <citation type="submission" date="2020-02" db="EMBL/GenBank/DDBJ databases">
        <authorList>
            <person name="Dziuba M."/>
            <person name="Kuznetsov B."/>
            <person name="Mardanov A."/>
            <person name="Ravin N."/>
            <person name="Grouzdev D."/>
        </authorList>
    </citation>
    <scope>NUCLEOTIDE SEQUENCE [LARGE SCALE GENOMIC DNA]</scope>
    <source>
        <strain evidence="2 3">SpK</strain>
    </source>
</reference>
<name>A0A7C9QT15_9PROT</name>
<keyword evidence="3" id="KW-1185">Reference proteome</keyword>
<proteinExistence type="predicted"/>
<evidence type="ECO:0000313" key="2">
    <source>
        <dbReference type="EMBL" id="NFV79381.1"/>
    </source>
</evidence>
<keyword evidence="1" id="KW-0732">Signal</keyword>
<accession>A0A7C9QT15</accession>
<comment type="caution">
    <text evidence="2">The sequence shown here is derived from an EMBL/GenBank/DDBJ whole genome shotgun (WGS) entry which is preliminary data.</text>
</comment>
<organism evidence="2 3">
    <name type="scientific">Magnetospirillum aberrantis SpK</name>
    <dbReference type="NCBI Taxonomy" id="908842"/>
    <lineage>
        <taxon>Bacteria</taxon>
        <taxon>Pseudomonadati</taxon>
        <taxon>Pseudomonadota</taxon>
        <taxon>Alphaproteobacteria</taxon>
        <taxon>Rhodospirillales</taxon>
        <taxon>Rhodospirillaceae</taxon>
        <taxon>Magnetospirillum</taxon>
    </lineage>
</organism>
<protein>
    <submittedName>
        <fullName evidence="2">Uncharacterized protein</fullName>
    </submittedName>
</protein>
<sequence length="98" mass="10414">MPRPADIAVALFTVAACAVAATFVDAAIGVSDATPRLAERAALVERLGLTDLSLFTEARYTRHLSQADAHAPFQDHPFAIEHFPSGSLVTPPRHQGGH</sequence>
<evidence type="ECO:0000313" key="3">
    <source>
        <dbReference type="Proteomes" id="UP000480684"/>
    </source>
</evidence>
<dbReference type="EMBL" id="JAAIYP010000027">
    <property type="protein sequence ID" value="NFV79381.1"/>
    <property type="molecule type" value="Genomic_DNA"/>
</dbReference>
<dbReference type="PROSITE" id="PS51257">
    <property type="entry name" value="PROKAR_LIPOPROTEIN"/>
    <property type="match status" value="1"/>
</dbReference>
<dbReference type="RefSeq" id="WP_163675656.1">
    <property type="nucleotide sequence ID" value="NZ_JAAIYP010000027.1"/>
</dbReference>
<evidence type="ECO:0000256" key="1">
    <source>
        <dbReference type="SAM" id="SignalP"/>
    </source>
</evidence>